<evidence type="ECO:0000256" key="1">
    <source>
        <dbReference type="ARBA" id="ARBA00022737"/>
    </source>
</evidence>
<dbReference type="InterPro" id="IPR002885">
    <property type="entry name" value="PPR_rpt"/>
</dbReference>
<dbReference type="InterPro" id="IPR046848">
    <property type="entry name" value="E_motif"/>
</dbReference>
<dbReference type="PANTHER" id="PTHR47926:SF516">
    <property type="entry name" value="SMK1"/>
    <property type="match status" value="1"/>
</dbReference>
<feature type="repeat" description="PPR" evidence="2">
    <location>
        <begin position="145"/>
        <end position="179"/>
    </location>
</feature>
<dbReference type="NCBIfam" id="TIGR00756">
    <property type="entry name" value="PPR"/>
    <property type="match status" value="3"/>
</dbReference>
<dbReference type="Pfam" id="PF01535">
    <property type="entry name" value="PPR"/>
    <property type="match status" value="5"/>
</dbReference>
<dbReference type="GO" id="GO:0003723">
    <property type="term" value="F:RNA binding"/>
    <property type="evidence" value="ECO:0007669"/>
    <property type="project" value="InterPro"/>
</dbReference>
<feature type="repeat" description="PPR" evidence="2">
    <location>
        <begin position="350"/>
        <end position="384"/>
    </location>
</feature>
<evidence type="ECO:0000256" key="2">
    <source>
        <dbReference type="PROSITE-ProRule" id="PRU00708"/>
    </source>
</evidence>
<dbReference type="Pfam" id="PF20431">
    <property type="entry name" value="E_motif"/>
    <property type="match status" value="1"/>
</dbReference>
<dbReference type="GO" id="GO:0009451">
    <property type="term" value="P:RNA modification"/>
    <property type="evidence" value="ECO:0007669"/>
    <property type="project" value="InterPro"/>
</dbReference>
<dbReference type="PANTHER" id="PTHR47926">
    <property type="entry name" value="PENTATRICOPEPTIDE REPEAT-CONTAINING PROTEIN"/>
    <property type="match status" value="1"/>
</dbReference>
<evidence type="ECO:0008006" key="5">
    <source>
        <dbReference type="Google" id="ProtNLM"/>
    </source>
</evidence>
<gene>
    <name evidence="3" type="ORF">VNO77_25873</name>
</gene>
<name>A0AAN9KU81_CANGL</name>
<dbReference type="PROSITE" id="PS51375">
    <property type="entry name" value="PPR"/>
    <property type="match status" value="3"/>
</dbReference>
<reference evidence="3 4" key="1">
    <citation type="submission" date="2024-01" db="EMBL/GenBank/DDBJ databases">
        <title>The genomes of 5 underutilized Papilionoideae crops provide insights into root nodulation and disease resistanc.</title>
        <authorList>
            <person name="Jiang F."/>
        </authorList>
    </citation>
    <scope>NUCLEOTIDE SEQUENCE [LARGE SCALE GENOMIC DNA]</scope>
    <source>
        <strain evidence="3">LVBAO_FW01</strain>
        <tissue evidence="3">Leaves</tissue>
    </source>
</reference>
<evidence type="ECO:0000313" key="4">
    <source>
        <dbReference type="Proteomes" id="UP001367508"/>
    </source>
</evidence>
<keyword evidence="4" id="KW-1185">Reference proteome</keyword>
<proteinExistence type="predicted"/>
<dbReference type="Proteomes" id="UP001367508">
    <property type="component" value="Unassembled WGS sequence"/>
</dbReference>
<feature type="repeat" description="PPR" evidence="2">
    <location>
        <begin position="246"/>
        <end position="280"/>
    </location>
</feature>
<accession>A0AAN9KU81</accession>
<dbReference type="Gene3D" id="1.25.40.10">
    <property type="entry name" value="Tetratricopeptide repeat domain"/>
    <property type="match status" value="3"/>
</dbReference>
<protein>
    <recommendedName>
        <fullName evidence="5">Pentatricopeptide repeat-containing protein</fullName>
    </recommendedName>
</protein>
<sequence>MRVLALAPTLVSHTLAMNSLKPVADELVCASWRFLFSYKHLMLEANIKPEPFALSDSECQLTRNEFSSLGHGKYGCITLYGMKKLSFLLRSCVAHFTALQCHAQSVVQGLLPNSILETDLVLGYSKLGLLRDARKVFDKMLDRKNKYSWNILIASYAQSCMYSDALTIFSEFKCCGLRPDHYTLPPLFKASIGVDDACIGNTCHGLVIRLGYEGYVVVANSVLEFYVKFGAMPQACCVFSNMFCKDSVSWNLVISGFGRAGLYSDAMHCFREMLSLNGMMRVDFMTLPSILNACGNEGDLLKGREVHGYVIRSFGFDADAAIGNALIDMYSKCGRWNDSERVFRTMHCINLVTWTTMISCYGVHGKGEESLLLFKKMIDNGFRPNPVTLTAILASCSHSGLIDQGKHIFSSICSDYGFEPSVEHYACMVHLLSRCGYLVEALELLKSMKSSATGSMWGALLAGCVMHKNVKVGEIAAHQLFQLEPNNTSNYIALCGIYQSHGMVDGLSTVREKLRALGLVKSPGCSWIHIAGRAHKFYQGDLSHPITRMISKIIYQISNTQLLTNDLGYCLLHSDDRTSCPVMAKLIALREIGTCKDDFWSQMSVYALPIFILWRFVFCLQFDISFVAFPCAKADLILIISSVLLSDSLLSYSFQSPVLRKVICGSVLTFCNFKAQLRYSKVKMIMFKDVSIGFVWILVGNLDPNFINDHLKVFSHMENYSGDSSRQYNLLCCAEGALMDTVDMLIAMKIKVMLLLDRILTFLVVQLSRVC</sequence>
<dbReference type="InterPro" id="IPR046960">
    <property type="entry name" value="PPR_At4g14850-like_plant"/>
</dbReference>
<organism evidence="3 4">
    <name type="scientific">Canavalia gladiata</name>
    <name type="common">Sword bean</name>
    <name type="synonym">Dolichos gladiatus</name>
    <dbReference type="NCBI Taxonomy" id="3824"/>
    <lineage>
        <taxon>Eukaryota</taxon>
        <taxon>Viridiplantae</taxon>
        <taxon>Streptophyta</taxon>
        <taxon>Embryophyta</taxon>
        <taxon>Tracheophyta</taxon>
        <taxon>Spermatophyta</taxon>
        <taxon>Magnoliopsida</taxon>
        <taxon>eudicotyledons</taxon>
        <taxon>Gunneridae</taxon>
        <taxon>Pentapetalae</taxon>
        <taxon>rosids</taxon>
        <taxon>fabids</taxon>
        <taxon>Fabales</taxon>
        <taxon>Fabaceae</taxon>
        <taxon>Papilionoideae</taxon>
        <taxon>50 kb inversion clade</taxon>
        <taxon>NPAAA clade</taxon>
        <taxon>indigoferoid/millettioid clade</taxon>
        <taxon>Phaseoleae</taxon>
        <taxon>Canavalia</taxon>
    </lineage>
</organism>
<keyword evidence="1" id="KW-0677">Repeat</keyword>
<evidence type="ECO:0000313" key="3">
    <source>
        <dbReference type="EMBL" id="KAK7322492.1"/>
    </source>
</evidence>
<dbReference type="Pfam" id="PF13041">
    <property type="entry name" value="PPR_2"/>
    <property type="match status" value="1"/>
</dbReference>
<comment type="caution">
    <text evidence="3">The sequence shown here is derived from an EMBL/GenBank/DDBJ whole genome shotgun (WGS) entry which is preliminary data.</text>
</comment>
<dbReference type="EMBL" id="JAYMYQ010000006">
    <property type="protein sequence ID" value="KAK7322492.1"/>
    <property type="molecule type" value="Genomic_DNA"/>
</dbReference>
<dbReference type="FunFam" id="1.25.40.10:FF:000996">
    <property type="entry name" value="Small kernel1"/>
    <property type="match status" value="1"/>
</dbReference>
<dbReference type="InterPro" id="IPR011990">
    <property type="entry name" value="TPR-like_helical_dom_sf"/>
</dbReference>
<dbReference type="AlphaFoldDB" id="A0AAN9KU81"/>